<dbReference type="EMBL" id="UINC01155294">
    <property type="protein sequence ID" value="SVD51061.1"/>
    <property type="molecule type" value="Genomic_DNA"/>
</dbReference>
<gene>
    <name evidence="1" type="ORF">METZ01_LOCUS403915</name>
</gene>
<evidence type="ECO:0000313" key="1">
    <source>
        <dbReference type="EMBL" id="SVD51061.1"/>
    </source>
</evidence>
<protein>
    <submittedName>
        <fullName evidence="1">Uncharacterized protein</fullName>
    </submittedName>
</protein>
<accession>A0A382VYV0</accession>
<proteinExistence type="predicted"/>
<sequence length="79" mass="8916">MKNFSQNKNVFSVVVANGRATDIFDIQQFGDASEAEVLTMIVKENKGDHIFDELHSFLKLSSNNQAVIYKYDTIMKASI</sequence>
<dbReference type="AlphaFoldDB" id="A0A382VYV0"/>
<reference evidence="1" key="1">
    <citation type="submission" date="2018-05" db="EMBL/GenBank/DDBJ databases">
        <authorList>
            <person name="Lanie J.A."/>
            <person name="Ng W.-L."/>
            <person name="Kazmierczak K.M."/>
            <person name="Andrzejewski T.M."/>
            <person name="Davidsen T.M."/>
            <person name="Wayne K.J."/>
            <person name="Tettelin H."/>
            <person name="Glass J.I."/>
            <person name="Rusch D."/>
            <person name="Podicherti R."/>
            <person name="Tsui H.-C.T."/>
            <person name="Winkler M.E."/>
        </authorList>
    </citation>
    <scope>NUCLEOTIDE SEQUENCE</scope>
</reference>
<name>A0A382VYV0_9ZZZZ</name>
<organism evidence="1">
    <name type="scientific">marine metagenome</name>
    <dbReference type="NCBI Taxonomy" id="408172"/>
    <lineage>
        <taxon>unclassified sequences</taxon>
        <taxon>metagenomes</taxon>
        <taxon>ecological metagenomes</taxon>
    </lineage>
</organism>